<gene>
    <name evidence="4" type="ORF">GTA08_BOTSDO01454</name>
</gene>
<reference evidence="4" key="1">
    <citation type="submission" date="2020-04" db="EMBL/GenBank/DDBJ databases">
        <title>Genome Assembly and Annotation of Botryosphaeria dothidea sdau 11-99, a Latent Pathogen of Apple Fruit Ring Rot in China.</title>
        <authorList>
            <person name="Yu C."/>
            <person name="Diao Y."/>
            <person name="Lu Q."/>
            <person name="Zhao J."/>
            <person name="Cui S."/>
            <person name="Peng C."/>
            <person name="He B."/>
            <person name="Liu H."/>
        </authorList>
    </citation>
    <scope>NUCLEOTIDE SEQUENCE [LARGE SCALE GENOMIC DNA]</scope>
    <source>
        <strain evidence="4">Sdau11-99</strain>
    </source>
</reference>
<dbReference type="InterPro" id="IPR045851">
    <property type="entry name" value="AMP-bd_C_sf"/>
</dbReference>
<evidence type="ECO:0000313" key="4">
    <source>
        <dbReference type="EMBL" id="KAF4314563.1"/>
    </source>
</evidence>
<comment type="caution">
    <text evidence="4">The sequence shown here is derived from an EMBL/GenBank/DDBJ whole genome shotgun (WGS) entry which is preliminary data.</text>
</comment>
<dbReference type="InterPro" id="IPR042099">
    <property type="entry name" value="ANL_N_sf"/>
</dbReference>
<dbReference type="SUPFAM" id="SSF56801">
    <property type="entry name" value="Acetyl-CoA synthetase-like"/>
    <property type="match status" value="1"/>
</dbReference>
<dbReference type="PANTHER" id="PTHR24096">
    <property type="entry name" value="LONG-CHAIN-FATTY-ACID--COA LIGASE"/>
    <property type="match status" value="1"/>
</dbReference>
<dbReference type="PROSITE" id="PS00455">
    <property type="entry name" value="AMP_BINDING"/>
    <property type="match status" value="1"/>
</dbReference>
<dbReference type="InterPro" id="IPR029058">
    <property type="entry name" value="AB_hydrolase_fold"/>
</dbReference>
<keyword evidence="2" id="KW-0597">Phosphoprotein</keyword>
<dbReference type="PROSITE" id="PS50075">
    <property type="entry name" value="CARRIER"/>
    <property type="match status" value="1"/>
</dbReference>
<dbReference type="Pfam" id="PF00501">
    <property type="entry name" value="AMP-binding"/>
    <property type="match status" value="1"/>
</dbReference>
<dbReference type="InterPro" id="IPR036736">
    <property type="entry name" value="ACP-like_sf"/>
</dbReference>
<accession>A0A8H4NBM9</accession>
<dbReference type="SUPFAM" id="SSF47336">
    <property type="entry name" value="ACP-like"/>
    <property type="match status" value="1"/>
</dbReference>
<feature type="domain" description="Carrier" evidence="3">
    <location>
        <begin position="610"/>
        <end position="687"/>
    </location>
</feature>
<name>A0A8H4NBM9_9PEZI</name>
<dbReference type="InterPro" id="IPR000873">
    <property type="entry name" value="AMP-dep_synth/lig_dom"/>
</dbReference>
<dbReference type="PROSITE" id="PS00012">
    <property type="entry name" value="PHOSPHOPANTETHEINE"/>
    <property type="match status" value="1"/>
</dbReference>
<keyword evidence="5" id="KW-1185">Reference proteome</keyword>
<evidence type="ECO:0000256" key="2">
    <source>
        <dbReference type="ARBA" id="ARBA00022553"/>
    </source>
</evidence>
<dbReference type="Gene3D" id="3.40.50.12780">
    <property type="entry name" value="N-terminal domain of ligase-like"/>
    <property type="match status" value="1"/>
</dbReference>
<evidence type="ECO:0000259" key="3">
    <source>
        <dbReference type="PROSITE" id="PS50075"/>
    </source>
</evidence>
<dbReference type="EMBL" id="WWBZ02000001">
    <property type="protein sequence ID" value="KAF4314563.1"/>
    <property type="molecule type" value="Genomic_DNA"/>
</dbReference>
<evidence type="ECO:0000313" key="5">
    <source>
        <dbReference type="Proteomes" id="UP000572817"/>
    </source>
</evidence>
<sequence length="970" mass="106677">MLSLVQDTVKHPTGFVPVETPKETTTAGSESVTTLVGLLQKAAKESIGGILTYPPGIINDSSAATTLTYAELFTVAQANAASLHSSLASRGITLAPGKIVLIHFESAVDAIPWFWSVILAGAVPAISAPSMLSNNVSERKKHLAHLYKTLDQPLCLTRRALLEPFAVQDAEARIDILSVEELASAPTAAAVPLPSPSASDLAALMLTSGSSGNSKAVRLTHGQMLAAINGKAQFAQPHASKPYLSWIGMDHVANLTEIHLHALLLGLPQIQISAADLLVDPLQLLNLISRHKVQRTFAPNFYLARLRRALESGVTSSLDADLSLESLEWFGSGGESNVTEVCAALQPLLEKYGARKDVIVPGFGMTETCAGCIYNRQCPSYDKEKRYEFTSLGSCIPGVRMRVTKLISGGQTVEAGPNEIGDLEVSGEVVFKAYHNNPEATARAFTQDGWFRTDDLAFIDDKGFLNLSGRTKEVMIVNGVKYLPVELEAALEEAEIPGTTPTYFCAFSTLDASLDTECVVVIYLPTFDEIDDAARFDTQSTIIRIASMHTRSRPRIVPLRKEQLPKSTLGKLSRAKLKAALEKGEFSSQIAANDEAIARHRQTIRGEPESEAEAIILEEIRFQLALPAEDDFSVNDSILAMGASSMDLIAVINRLKPRLSLPAPIPLIDILNNPTAKGLAGRIAGVNSEDREYNPVVKLNSFGHKTPLWLIHPGVGEVLVFLNLTKYITDRPVYGMRAKGFNKGEEPFTTIDQVLTCYVEHIKKTQPQGPYALAGYSYGAMLAFEISKRLEALGDEVRYCGSWNLPPHIKYRMRQLDWEECIANLFYFVSLIDQDVALDQCPTIRAMPDRKDAVKHMRKLADPARWDELGLDEDDYLNWADVATKLQGMARDYEPSGSIKCMDVFVAIPLKAVAKDRQDWVENKLSHWKDFVRDDVRFHDVEGEHYTMLNPTYVAGFADRLRKVLTERGI</sequence>
<proteinExistence type="predicted"/>
<dbReference type="InterPro" id="IPR006162">
    <property type="entry name" value="Ppantetheine_attach_site"/>
</dbReference>
<dbReference type="OrthoDB" id="10253869at2759"/>
<dbReference type="AlphaFoldDB" id="A0A8H4NBM9"/>
<evidence type="ECO:0000256" key="1">
    <source>
        <dbReference type="ARBA" id="ARBA00022450"/>
    </source>
</evidence>
<keyword evidence="1" id="KW-0596">Phosphopantetheine</keyword>
<dbReference type="InterPro" id="IPR009081">
    <property type="entry name" value="PP-bd_ACP"/>
</dbReference>
<protein>
    <submittedName>
        <fullName evidence="4">AMP-dependent synthetase/ligase</fullName>
    </submittedName>
</protein>
<dbReference type="Pfam" id="PF00975">
    <property type="entry name" value="Thioesterase"/>
    <property type="match status" value="1"/>
</dbReference>
<dbReference type="SUPFAM" id="SSF53474">
    <property type="entry name" value="alpha/beta-Hydrolases"/>
    <property type="match status" value="1"/>
</dbReference>
<dbReference type="Gene3D" id="3.40.50.1820">
    <property type="entry name" value="alpha/beta hydrolase"/>
    <property type="match status" value="1"/>
</dbReference>
<organism evidence="4 5">
    <name type="scientific">Botryosphaeria dothidea</name>
    <dbReference type="NCBI Taxonomy" id="55169"/>
    <lineage>
        <taxon>Eukaryota</taxon>
        <taxon>Fungi</taxon>
        <taxon>Dikarya</taxon>
        <taxon>Ascomycota</taxon>
        <taxon>Pezizomycotina</taxon>
        <taxon>Dothideomycetes</taxon>
        <taxon>Dothideomycetes incertae sedis</taxon>
        <taxon>Botryosphaeriales</taxon>
        <taxon>Botryosphaeriaceae</taxon>
        <taxon>Botryosphaeria</taxon>
    </lineage>
</organism>
<dbReference type="Gene3D" id="3.30.300.30">
    <property type="match status" value="1"/>
</dbReference>
<dbReference type="PANTHER" id="PTHR24096:SF422">
    <property type="entry name" value="BCDNA.GH02901"/>
    <property type="match status" value="1"/>
</dbReference>
<dbReference type="GO" id="GO:0016405">
    <property type="term" value="F:CoA-ligase activity"/>
    <property type="evidence" value="ECO:0007669"/>
    <property type="project" value="TreeGrafter"/>
</dbReference>
<dbReference type="Gene3D" id="1.10.1200.10">
    <property type="entry name" value="ACP-like"/>
    <property type="match status" value="1"/>
</dbReference>
<dbReference type="Proteomes" id="UP000572817">
    <property type="component" value="Unassembled WGS sequence"/>
</dbReference>
<dbReference type="InterPro" id="IPR020845">
    <property type="entry name" value="AMP-binding_CS"/>
</dbReference>
<dbReference type="InterPro" id="IPR001031">
    <property type="entry name" value="Thioesterase"/>
</dbReference>